<dbReference type="AlphaFoldDB" id="A0A0H2MJ97"/>
<reference evidence="4 5" key="1">
    <citation type="submission" date="2015-03" db="EMBL/GenBank/DDBJ databases">
        <title>Genome Sequence of Kiloniella spongiae MEBiC09566, isolated from a marine sponge.</title>
        <authorList>
            <person name="Shao Z."/>
            <person name="Wang L."/>
            <person name="Li X."/>
        </authorList>
    </citation>
    <scope>NUCLEOTIDE SEQUENCE [LARGE SCALE GENOMIC DNA]</scope>
    <source>
        <strain evidence="4 5">MEBiC09566</strain>
    </source>
</reference>
<evidence type="ECO:0000313" key="5">
    <source>
        <dbReference type="Proteomes" id="UP000035444"/>
    </source>
</evidence>
<dbReference type="STRING" id="1489064.WH96_10185"/>
<evidence type="ECO:0000256" key="2">
    <source>
        <dbReference type="ARBA" id="ARBA00023004"/>
    </source>
</evidence>
<dbReference type="OrthoDB" id="9794178at2"/>
<sequence length="132" mass="15400">MTESIEEDNAQDFHTEHWPTDLKYKSEERALHITFENKKTFALPAEYLRIESPSAEVQGHHPSQKQVLSGRRMVGIIAIEPVGNYAVKLTFDDLHDTGIYSWQYLYKLATEQETIWQAYLDEMEKRGLSRDP</sequence>
<dbReference type="Pfam" id="PF06155">
    <property type="entry name" value="GBBH-like_N"/>
    <property type="match status" value="1"/>
</dbReference>
<accession>A0A0H2MJ97</accession>
<name>A0A0H2MJ97_9PROT</name>
<evidence type="ECO:0000256" key="1">
    <source>
        <dbReference type="ARBA" id="ARBA00022723"/>
    </source>
</evidence>
<dbReference type="PANTHER" id="PTHR35303">
    <property type="entry name" value="OS02G0197800 PROTEIN"/>
    <property type="match status" value="1"/>
</dbReference>
<keyword evidence="1" id="KW-0479">Metal-binding</keyword>
<gene>
    <name evidence="4" type="ORF">WH96_10185</name>
</gene>
<protein>
    <recommendedName>
        <fullName evidence="3">Gamma-butyrobetaine hydroxylase-like N-terminal domain-containing protein</fullName>
    </recommendedName>
</protein>
<dbReference type="PANTHER" id="PTHR35303:SF5">
    <property type="entry name" value="OS02G0197800 PROTEIN"/>
    <property type="match status" value="1"/>
</dbReference>
<dbReference type="EMBL" id="LAQL01000006">
    <property type="protein sequence ID" value="KLN60827.1"/>
    <property type="molecule type" value="Genomic_DNA"/>
</dbReference>
<organism evidence="4 5">
    <name type="scientific">Kiloniella spongiae</name>
    <dbReference type="NCBI Taxonomy" id="1489064"/>
    <lineage>
        <taxon>Bacteria</taxon>
        <taxon>Pseudomonadati</taxon>
        <taxon>Pseudomonadota</taxon>
        <taxon>Alphaproteobacteria</taxon>
        <taxon>Rhodospirillales</taxon>
        <taxon>Kiloniellaceae</taxon>
        <taxon>Kiloniella</taxon>
    </lineage>
</organism>
<comment type="caution">
    <text evidence="4">The sequence shown here is derived from an EMBL/GenBank/DDBJ whole genome shotgun (WGS) entry which is preliminary data.</text>
</comment>
<dbReference type="Gene3D" id="3.30.2020.30">
    <property type="match status" value="1"/>
</dbReference>
<feature type="domain" description="Gamma-butyrobetaine hydroxylase-like N-terminal" evidence="3">
    <location>
        <begin position="23"/>
        <end position="106"/>
    </location>
</feature>
<dbReference type="InterPro" id="IPR010376">
    <property type="entry name" value="GBBH-like_N"/>
</dbReference>
<proteinExistence type="predicted"/>
<evidence type="ECO:0000259" key="3">
    <source>
        <dbReference type="Pfam" id="PF06155"/>
    </source>
</evidence>
<keyword evidence="2" id="KW-0408">Iron</keyword>
<dbReference type="InterPro" id="IPR038492">
    <property type="entry name" value="GBBH-like_N_sf"/>
</dbReference>
<evidence type="ECO:0000313" key="4">
    <source>
        <dbReference type="EMBL" id="KLN60827.1"/>
    </source>
</evidence>
<keyword evidence="5" id="KW-1185">Reference proteome</keyword>
<dbReference type="Proteomes" id="UP000035444">
    <property type="component" value="Unassembled WGS sequence"/>
</dbReference>
<dbReference type="GO" id="GO:0046872">
    <property type="term" value="F:metal ion binding"/>
    <property type="evidence" value="ECO:0007669"/>
    <property type="project" value="UniProtKB-KW"/>
</dbReference>
<dbReference type="RefSeq" id="WP_047764040.1">
    <property type="nucleotide sequence ID" value="NZ_LAQL01000006.1"/>
</dbReference>